<dbReference type="InterPro" id="IPR057525">
    <property type="entry name" value="UTP20_C"/>
</dbReference>
<dbReference type="Pfam" id="PF23099">
    <property type="entry name" value="UTP20_C"/>
    <property type="match status" value="1"/>
</dbReference>
<dbReference type="PANTHER" id="PTHR17695">
    <property type="entry name" value="SMALL SUBUNIT PROCESSOME COMPONENT 20 HOMOLOG"/>
    <property type="match status" value="1"/>
</dbReference>
<evidence type="ECO:0000313" key="6">
    <source>
        <dbReference type="Proteomes" id="UP000820818"/>
    </source>
</evidence>
<dbReference type="EMBL" id="WJBH02000004">
    <property type="protein sequence ID" value="KAI9560270.1"/>
    <property type="molecule type" value="Genomic_DNA"/>
</dbReference>
<evidence type="ECO:0000259" key="4">
    <source>
        <dbReference type="Pfam" id="PF23099"/>
    </source>
</evidence>
<evidence type="ECO:0000259" key="3">
    <source>
        <dbReference type="Pfam" id="PF20416"/>
    </source>
</evidence>
<dbReference type="Gene3D" id="1.25.10.10">
    <property type="entry name" value="Leucine-rich Repeat Variant"/>
    <property type="match status" value="4"/>
</dbReference>
<reference evidence="5 6" key="1">
    <citation type="submission" date="2022-05" db="EMBL/GenBank/DDBJ databases">
        <title>A multi-omics perspective on studying reproductive biology in Daphnia sinensis.</title>
        <authorList>
            <person name="Jia J."/>
        </authorList>
    </citation>
    <scope>NUCLEOTIDE SEQUENCE [LARGE SCALE GENOMIC DNA]</scope>
    <source>
        <strain evidence="5 6">WSL</strain>
    </source>
</reference>
<organism evidence="5 6">
    <name type="scientific">Daphnia sinensis</name>
    <dbReference type="NCBI Taxonomy" id="1820382"/>
    <lineage>
        <taxon>Eukaryota</taxon>
        <taxon>Metazoa</taxon>
        <taxon>Ecdysozoa</taxon>
        <taxon>Arthropoda</taxon>
        <taxon>Crustacea</taxon>
        <taxon>Branchiopoda</taxon>
        <taxon>Diplostraca</taxon>
        <taxon>Cladocera</taxon>
        <taxon>Anomopoda</taxon>
        <taxon>Daphniidae</taxon>
        <taxon>Daphnia</taxon>
        <taxon>Daphnia similis group</taxon>
    </lineage>
</organism>
<feature type="region of interest" description="Disordered" evidence="1">
    <location>
        <begin position="1667"/>
        <end position="1711"/>
    </location>
</feature>
<dbReference type="InterPro" id="IPR052575">
    <property type="entry name" value="SSU_processome_comp_20"/>
</dbReference>
<dbReference type="Proteomes" id="UP000820818">
    <property type="component" value="Linkage Group LG4"/>
</dbReference>
<comment type="caution">
    <text evidence="5">The sequence shown here is derived from an EMBL/GenBank/DDBJ whole genome shotgun (WGS) entry which is preliminary data.</text>
</comment>
<dbReference type="SUPFAM" id="SSF48371">
    <property type="entry name" value="ARM repeat"/>
    <property type="match status" value="3"/>
</dbReference>
<dbReference type="InterPro" id="IPR016024">
    <property type="entry name" value="ARM-type_fold"/>
</dbReference>
<dbReference type="Pfam" id="PF20416">
    <property type="entry name" value="UTP20"/>
    <property type="match status" value="1"/>
</dbReference>
<accession>A0AAD5LE66</accession>
<evidence type="ECO:0000259" key="2">
    <source>
        <dbReference type="Pfam" id="PF07539"/>
    </source>
</evidence>
<proteinExistence type="predicted"/>
<name>A0AAD5LE66_9CRUS</name>
<feature type="compositionally biased region" description="Polar residues" evidence="1">
    <location>
        <begin position="1690"/>
        <end position="1704"/>
    </location>
</feature>
<dbReference type="GO" id="GO:0030686">
    <property type="term" value="C:90S preribosome"/>
    <property type="evidence" value="ECO:0007669"/>
    <property type="project" value="TreeGrafter"/>
</dbReference>
<dbReference type="InterPro" id="IPR011989">
    <property type="entry name" value="ARM-like"/>
</dbReference>
<keyword evidence="6" id="KW-1185">Reference proteome</keyword>
<protein>
    <submittedName>
        <fullName evidence="5">Uncharacterized protein</fullName>
    </submittedName>
</protein>
<dbReference type="GO" id="GO:0032040">
    <property type="term" value="C:small-subunit processome"/>
    <property type="evidence" value="ECO:0007669"/>
    <property type="project" value="TreeGrafter"/>
</dbReference>
<gene>
    <name evidence="5" type="ORF">GHT06_014285</name>
</gene>
<dbReference type="PANTHER" id="PTHR17695:SF11">
    <property type="entry name" value="SMALL SUBUNIT PROCESSOME COMPONENT 20 HOMOLOG"/>
    <property type="match status" value="1"/>
</dbReference>
<evidence type="ECO:0000256" key="1">
    <source>
        <dbReference type="SAM" id="MobiDB-lite"/>
    </source>
</evidence>
<evidence type="ECO:0000313" key="5">
    <source>
        <dbReference type="EMBL" id="KAI9560270.1"/>
    </source>
</evidence>
<dbReference type="InterPro" id="IPR011430">
    <property type="entry name" value="UTP20_N"/>
</dbReference>
<feature type="domain" description="U3 small nucleolar RNA-associated protein 20 N-terminal" evidence="2">
    <location>
        <begin position="856"/>
        <end position="1485"/>
    </location>
</feature>
<dbReference type="InterPro" id="IPR046523">
    <property type="entry name" value="UTP20_dom"/>
</dbReference>
<dbReference type="Pfam" id="PF07539">
    <property type="entry name" value="UTP20_N"/>
    <property type="match status" value="1"/>
</dbReference>
<feature type="domain" description="U3 small nucleolar RNA-associated protein 20" evidence="3">
    <location>
        <begin position="1763"/>
        <end position="1981"/>
    </location>
</feature>
<sequence length="2705" mass="305887">MVKTKPTKHKEENTFKFKTFAERLSSVNVDVIHRINLKRNAIPDETETFFYEALEKWADLNCTEGFTIFCRRLGRDIQSLGQLLLHEERVISLLLEHIDKENHLFLEPILELVVAVAKDLQSDFYPKFPEFFLKLVGLLQVRDPEITEWTFTTLAYLYKNLWRLLVKDIDNVYGLLLPLLASTQPDHVQQFATESFAFIGRKVGDHAGFVELIFRKLRENAGDSQGVGQLLFQIVKGVKNQFHTSLEIFLPIYFKSISCIKENVADDPVFNAVNLCFILMARHTSQLHCARVWNLLLEAFKSSNRPGILGLLLLFQQWVEFKEGELVTDSLTVSKTLASLLNEEGLDEEEQKSVSATVAALMQSAKVKLPIEQTSKLGQLAYTYHWKPDTVLDFTLRVSSHGFFESHVLPHYISYCHALCKKDQGTRALMLKNLASLVSTKGSLPKSGYDMSNFKIYPIEFTFAMRKSSDTKSVPDLVQSILENKVETMVNEDFQTYVNALVCLPNLRPIDSGKATRILTKIVKEVANIVEANPEEPQTKRAKTTCPVDYSERLGLVLSLAILGVRHFSSDLEKDVPWRMIRSAFLNDTMSTSIFYLRAADFYLTSLHEMDNQNTFSLEVLCQIYDVIGQNLGSPYHEVRLLTLHILSLFTPPMPTPPENVNPTPIFQTCLNAELIPAGVREQREKLVHLQNLEAERVIYSLPVGGHFAKAPLQYLLSQLYINFRPLWEPVLKLIESHAFSMESTKFWSVYLPFLESVRRCQAEEIRDPSAEMEYLNLTIAVERIDFTNTRSLAWSGLSRIGSVTEKEHNIIVPLFLNFWNTEYCVNDGNIAQTQNLTTDVQVESTKGERGNIIKLLSSYLSVLASFQQPQKMTREPEVTKILLRLLSHRFGDIQKQALDCLMAYGYPFLTPYKENLYRLLDDKSFRTEITSFSIDTLSSSIKLEHREGLTSILIRILYGKMMFKAGSGSSGKDNIQFRQAVILRYIAGLADSEIDVFLDLAFQLFSDFTKTEGIDQHVVRMMQEADPKLALPLKRMQGALVLMGTIFSKLGNIMKSTLPKLLHMLLNISAHVMGLLNKRNEVEPKHIGQLKNLRTIGWQRITQFFKKFERYPWTPEEIEAVFHVYIWPQLEMLSDQAYSGPTPMLRLFQVWSENSRYFVLFGKAHSDRPELAVLQPLMALLSNGKTVTSVCAFVMDIVDKLVTTADYGTIGEDDDEEKEEPIYIKPNFSVEWDWSKDAMLVDDVGSESRVNYGSTLLIPHLSSVLTYLRKFITHGLNGRDLNVLMRVSEYVKEAQLSTELARMIIPAIKVAVFRNRKSANLEEKLIHYFSTLANLVQNAVNPHEFISPLATLFGTIEGRNIRQGLCRVMEVICERDPSQGPLGQLVSSMNKWDPQRLEEPDYTHRLQTHKEINLTLESGTPSFEWTALALYNSFNFVRTENDSSLRDNASLTLQIMTAAFSRLKYGKTMLNEHFIPQLRLLVRSSTETVRHEGISILSKAVSNCSAMNASLNSLRKLRKEGDVEVDFFENCRHLQTHRRSRALLRLTGVLKADKTSINGETITQYLLPLATCYLFNEEYAKHNHLIDAALESLQAIARCLSWHNYEKLLRFYLSNMTRQIEYQKQAVKAVVAILNAFHFDLKNSTFKSYYTSKAIAAKAAETKAEVPVVPDTEETLEESSVTAPAEDGTPSTDAEVTDQQEPSSELPEMAPEEEQIPLLDGTMATKIHSVIAQQLLPELNAILTARTNRDKQHKAVKDHYPEDEEILRVPIALALVNLLKNLPPGTLERSLPGMFSKVCTFLKSRCNSVRETARNTLIEMVISLGPEHLGALMEAANPLLQRGYQVHVYIFTMHALLAKLGEIGQLKHGSLDGVVYPLVELCKKELYGDTADEKEVEKIVNKLKEAKGIKAFNTLQIIAKHVSQSYLLRLVVPFKEILASTKSFKMTRKVEECLHNVALGLAANSGLSIAPLLIFVHGVISLSIPELRLPAPRVQEDPNVTASGRPLRTDSLILAPAPKRKVAAAALPSVTGASKSAYIINSHIVVEFGLLIFSLILKREKCHENASTSVIPMLDPILPIIYNNLTDPHSKLVALSLRCICTLLRVPLPSITEYAPKISTAVFSLLHKYSGSTAGENLEMVQTAFKAISILVRHVTNHAIDTDQLRVLLVYSEQALFDPKQQSIAFGVLKAIVKRKLTLEELPAVMMRVAELSIKAEAVPVRVQSRKVVLQYMVDYPLGKKLLRYVQFFLKQLDYEKESGRLSAIEFLVSLFNTFPKNFLSHQSTLFLVTMSPYLINETSTSCVKAMAAAIRILIERLNTPTVTTLFEMCLTWLRGNNASHKRLAVQLCGIFVAAEKSTFEFRLKEVLPDIVKLLDQTHCDSDGREDREADLLLIQTFYAIIKMTQHCATGLQSEDNLDVAEQMWGKIIHHLVHPHLWIRTLSSRLVGILLGWHKPDELATYITSPTEKVTRSYLLCGEISKRLRSLARDLVTQLQSDLLDNQLADQVIKNLVFIGKVANRIPTDDTEDDKKIKAPSLPWLTGKLRREINAEVVLHPTTPTKRLAVFKWMAAVAVDLNQVAGKEGLASVLKFFVSPLTRDINDDGSPKEVKDLAQEVSELLKGLVGTEVYSEAVVAANRILAVRRRDRQAIRKADSVTRPEKAAQLRIKKHFAKRVAKKVKIARLKGVKPKLKNLAMKKMAMKY</sequence>
<feature type="domain" description="U3 small nucleolar RNA-associated protein 20 C-terminal" evidence="4">
    <location>
        <begin position="2343"/>
        <end position="2684"/>
    </location>
</feature>